<dbReference type="AlphaFoldDB" id="A0A9D1GXG0"/>
<sequence length="155" mass="16651">MVWQAVAREASPSTEGCVNAAAGQSDVGARLGFTPGMVVQELGWDEDTDDELRIAIEDAIDAEMVDEVVEAVDVVVLWWRDDDGDLTDALVDSLTDLSPTGDVWLFTPKVGRDGYVDEADIIEAAATAGLAATSTQQVSEDWSARKLVRPKGGRR</sequence>
<reference evidence="1" key="2">
    <citation type="journal article" date="2021" name="PeerJ">
        <title>Extensive microbial diversity within the chicken gut microbiome revealed by metagenomics and culture.</title>
        <authorList>
            <person name="Gilroy R."/>
            <person name="Ravi A."/>
            <person name="Getino M."/>
            <person name="Pursley I."/>
            <person name="Horton D.L."/>
            <person name="Alikhan N.F."/>
            <person name="Baker D."/>
            <person name="Gharbi K."/>
            <person name="Hall N."/>
            <person name="Watson M."/>
            <person name="Adriaenssens E.M."/>
            <person name="Foster-Nyarko E."/>
            <person name="Jarju S."/>
            <person name="Secka A."/>
            <person name="Antonio M."/>
            <person name="Oren A."/>
            <person name="Chaudhuri R.R."/>
            <person name="La Ragione R."/>
            <person name="Hildebrand F."/>
            <person name="Pallen M.J."/>
        </authorList>
    </citation>
    <scope>NUCLEOTIDE SEQUENCE</scope>
    <source>
        <strain evidence="1">ChiGjej1B1-24693</strain>
    </source>
</reference>
<gene>
    <name evidence="1" type="ORF">IAA98_06080</name>
</gene>
<reference evidence="1" key="1">
    <citation type="submission" date="2020-10" db="EMBL/GenBank/DDBJ databases">
        <authorList>
            <person name="Gilroy R."/>
        </authorList>
    </citation>
    <scope>NUCLEOTIDE SEQUENCE</scope>
    <source>
        <strain evidence="1">ChiGjej1B1-24693</strain>
    </source>
</reference>
<evidence type="ECO:0000313" key="1">
    <source>
        <dbReference type="EMBL" id="HIT75132.1"/>
    </source>
</evidence>
<dbReference type="EMBL" id="DVLP01000184">
    <property type="protein sequence ID" value="HIT75132.1"/>
    <property type="molecule type" value="Genomic_DNA"/>
</dbReference>
<dbReference type="InterPro" id="IPR021412">
    <property type="entry name" value="DUF3052"/>
</dbReference>
<proteinExistence type="predicted"/>
<dbReference type="Pfam" id="PF11253">
    <property type="entry name" value="DUF3052"/>
    <property type="match status" value="1"/>
</dbReference>
<evidence type="ECO:0000313" key="2">
    <source>
        <dbReference type="Proteomes" id="UP000886842"/>
    </source>
</evidence>
<accession>A0A9D1GXG0</accession>
<name>A0A9D1GXG0_9ACTN</name>
<dbReference type="Proteomes" id="UP000886842">
    <property type="component" value="Unassembled WGS sequence"/>
</dbReference>
<comment type="caution">
    <text evidence="1">The sequence shown here is derived from an EMBL/GenBank/DDBJ whole genome shotgun (WGS) entry which is preliminary data.</text>
</comment>
<organism evidence="1 2">
    <name type="scientific">Candidatus Avipropionibacterium avicola</name>
    <dbReference type="NCBI Taxonomy" id="2840701"/>
    <lineage>
        <taxon>Bacteria</taxon>
        <taxon>Bacillati</taxon>
        <taxon>Actinomycetota</taxon>
        <taxon>Actinomycetes</taxon>
        <taxon>Propionibacteriales</taxon>
        <taxon>Propionibacteriaceae</taxon>
        <taxon>Propionibacteriaceae incertae sedis</taxon>
        <taxon>Candidatus Avipropionibacterium</taxon>
    </lineage>
</organism>
<protein>
    <submittedName>
        <fullName evidence="1">DUF3052 domain-containing protein</fullName>
    </submittedName>
</protein>